<sequence>MKFYLSFILLCVTFFGCKKDNGSATVDYAYIGGEIINPNTKYVVLSKNETIIDTINLDGRNRFLYKIKNLSDGIYNFRHGGEYQMVLLEPQDSVLFRLNTLDFDESLVFSGKGSKKNNYLIETFLESEAEEQYIIKLCQLSAEDYQKHIDSIRDRKTEKFNQFVKKHHPSDLFKDFMQANINYSYYSSKEVYPFLHYGKNKAEILKSVPANFYDYRKDINYNDVLLSNYHNYMTFLRHSVSNLTLEKHDAHSTGKPFHRGSTCYNLDRLHLIDSLVTNEAIKNELLFKFTMYFLSKSNNEKNNEAILGSYIEKSTNEKDKDQLTRYVNSINNLKAGAKLPELTLISYNKAEQDLHSIINKPSVISFWSTMHYEHFKKSHKQLRILKEKYPELKFITINIDGYGIDKSKQILQGYNFDYSDEYLFKNPDKAIDILAMYPITKTIIVDRKGKVVNGNSNIFSISFEKEVLGLLNR</sequence>
<proteinExistence type="predicted"/>
<dbReference type="PROSITE" id="PS51257">
    <property type="entry name" value="PROKAR_LIPOPROTEIN"/>
    <property type="match status" value="1"/>
</dbReference>
<dbReference type="Gene3D" id="3.40.30.10">
    <property type="entry name" value="Glutaredoxin"/>
    <property type="match status" value="1"/>
</dbReference>
<protein>
    <recommendedName>
        <fullName evidence="1">Thioredoxin domain-containing protein</fullName>
    </recommendedName>
</protein>
<gene>
    <name evidence="2" type="ORF">FGF67_01790</name>
</gene>
<dbReference type="Proteomes" id="UP000308713">
    <property type="component" value="Unassembled WGS sequence"/>
</dbReference>
<evidence type="ECO:0000313" key="3">
    <source>
        <dbReference type="Proteomes" id="UP000308713"/>
    </source>
</evidence>
<dbReference type="EMBL" id="VDCS01000002">
    <property type="protein sequence ID" value="TNJ46381.1"/>
    <property type="molecule type" value="Genomic_DNA"/>
</dbReference>
<dbReference type="PROSITE" id="PS51352">
    <property type="entry name" value="THIOREDOXIN_2"/>
    <property type="match status" value="1"/>
</dbReference>
<feature type="domain" description="Thioredoxin" evidence="1">
    <location>
        <begin position="333"/>
        <end position="473"/>
    </location>
</feature>
<name>A0A5C4SRW4_9FLAO</name>
<dbReference type="OrthoDB" id="1146847at2"/>
<dbReference type="SUPFAM" id="SSF52833">
    <property type="entry name" value="Thioredoxin-like"/>
    <property type="match status" value="1"/>
</dbReference>
<organism evidence="2 3">
    <name type="scientific">Allotamlana fucoidanivorans</name>
    <dbReference type="NCBI Taxonomy" id="2583814"/>
    <lineage>
        <taxon>Bacteria</taxon>
        <taxon>Pseudomonadati</taxon>
        <taxon>Bacteroidota</taxon>
        <taxon>Flavobacteriia</taxon>
        <taxon>Flavobacteriales</taxon>
        <taxon>Flavobacteriaceae</taxon>
        <taxon>Allotamlana</taxon>
    </lineage>
</organism>
<accession>A0A5C4SRW4</accession>
<dbReference type="RefSeq" id="WP_139694753.1">
    <property type="nucleotide sequence ID" value="NZ_CP074074.1"/>
</dbReference>
<comment type="caution">
    <text evidence="2">The sequence shown here is derived from an EMBL/GenBank/DDBJ whole genome shotgun (WGS) entry which is preliminary data.</text>
</comment>
<evidence type="ECO:0000259" key="1">
    <source>
        <dbReference type="PROSITE" id="PS51352"/>
    </source>
</evidence>
<evidence type="ECO:0000313" key="2">
    <source>
        <dbReference type="EMBL" id="TNJ46381.1"/>
    </source>
</evidence>
<dbReference type="InterPro" id="IPR036249">
    <property type="entry name" value="Thioredoxin-like_sf"/>
</dbReference>
<keyword evidence="3" id="KW-1185">Reference proteome</keyword>
<dbReference type="InterPro" id="IPR013766">
    <property type="entry name" value="Thioredoxin_domain"/>
</dbReference>
<dbReference type="AlphaFoldDB" id="A0A5C4SRW4"/>
<reference evidence="2 3" key="1">
    <citation type="submission" date="2019-05" db="EMBL/GenBank/DDBJ databases">
        <title>Tamlana fucoidanivorans sp. nov., isolated from the surface of algae collected from Fujian province in China.</title>
        <authorList>
            <person name="Li J."/>
        </authorList>
    </citation>
    <scope>NUCLEOTIDE SEQUENCE [LARGE SCALE GENOMIC DNA]</scope>
    <source>
        <strain evidence="2 3">CW2-9</strain>
    </source>
</reference>